<reference evidence="1" key="1">
    <citation type="journal article" date="2021" name="Proc. Natl. Acad. Sci. U.S.A.">
        <title>A Catalog of Tens of Thousands of Viruses from Human Metagenomes Reveals Hidden Associations with Chronic Diseases.</title>
        <authorList>
            <person name="Tisza M.J."/>
            <person name="Buck C.B."/>
        </authorList>
    </citation>
    <scope>NUCLEOTIDE SEQUENCE</scope>
    <source>
        <strain evidence="1">Ct0QB11</strain>
    </source>
</reference>
<sequence>MSVEINGLEQINQMLKRLEEGNALSQSTFDTIGNMISNSIEFAFENQRSPFGQSWKPLKQSTLAQKVKRGGSERVLRDSGHLADNWHIASDSKSVTVSNNSSHKGFAYGLAHQFGANAGRGHKSKIPARPFLPVDENGKLEPNLEENIKRFLAAEIASKLN</sequence>
<accession>A0A8S5Q5A1</accession>
<name>A0A8S5Q5A1_9CAUD</name>
<dbReference type="Pfam" id="PF05069">
    <property type="entry name" value="Phage_tail_S"/>
    <property type="match status" value="1"/>
</dbReference>
<evidence type="ECO:0000313" key="1">
    <source>
        <dbReference type="EMBL" id="DAE14495.1"/>
    </source>
</evidence>
<protein>
    <submittedName>
        <fullName evidence="1">Virion morphogenesis protein</fullName>
    </submittedName>
</protein>
<organism evidence="1">
    <name type="scientific">Myoviridae sp. ct0QB11</name>
    <dbReference type="NCBI Taxonomy" id="2825012"/>
    <lineage>
        <taxon>Viruses</taxon>
        <taxon>Duplodnaviria</taxon>
        <taxon>Heunggongvirae</taxon>
        <taxon>Uroviricota</taxon>
        <taxon>Caudoviricetes</taxon>
    </lineage>
</organism>
<dbReference type="NCBIfam" id="TIGR01635">
    <property type="entry name" value="tail_comp_S"/>
    <property type="match status" value="1"/>
</dbReference>
<dbReference type="EMBL" id="BK015584">
    <property type="protein sequence ID" value="DAE14495.1"/>
    <property type="molecule type" value="Genomic_DNA"/>
</dbReference>
<dbReference type="InterPro" id="IPR006522">
    <property type="entry name" value="Phage_virion_morphogenesis"/>
</dbReference>
<proteinExistence type="predicted"/>